<dbReference type="EMBL" id="CM002924">
    <property type="protein sequence ID" value="KGN56984.1"/>
    <property type="molecule type" value="Genomic_DNA"/>
</dbReference>
<protein>
    <submittedName>
        <fullName evidence="1">Uncharacterized protein</fullName>
    </submittedName>
</protein>
<name>A0A0A0L7J7_CUCSA</name>
<sequence>MGISEAWMSRLQWSPMTYPFILTSKAYLRQCFCAKAAGLEQIEGLDSESGFGLLPFRGYST</sequence>
<accession>A0A0A0L7J7</accession>
<evidence type="ECO:0000313" key="2">
    <source>
        <dbReference type="Proteomes" id="UP000029981"/>
    </source>
</evidence>
<dbReference type="AlphaFoldDB" id="A0A0A0L7J7"/>
<organism evidence="1 2">
    <name type="scientific">Cucumis sativus</name>
    <name type="common">Cucumber</name>
    <dbReference type="NCBI Taxonomy" id="3659"/>
    <lineage>
        <taxon>Eukaryota</taxon>
        <taxon>Viridiplantae</taxon>
        <taxon>Streptophyta</taxon>
        <taxon>Embryophyta</taxon>
        <taxon>Tracheophyta</taxon>
        <taxon>Spermatophyta</taxon>
        <taxon>Magnoliopsida</taxon>
        <taxon>eudicotyledons</taxon>
        <taxon>Gunneridae</taxon>
        <taxon>Pentapetalae</taxon>
        <taxon>rosids</taxon>
        <taxon>fabids</taxon>
        <taxon>Cucurbitales</taxon>
        <taxon>Cucurbitaceae</taxon>
        <taxon>Benincaseae</taxon>
        <taxon>Cucumis</taxon>
    </lineage>
</organism>
<reference evidence="1 2" key="4">
    <citation type="journal article" date="2011" name="BMC Genomics">
        <title>RNA-Seq improves annotation of protein-coding genes in the cucumber genome.</title>
        <authorList>
            <person name="Li Z."/>
            <person name="Zhang Z."/>
            <person name="Yan P."/>
            <person name="Huang S."/>
            <person name="Fei Z."/>
            <person name="Lin K."/>
        </authorList>
    </citation>
    <scope>NUCLEOTIDE SEQUENCE [LARGE SCALE GENOMIC DNA]</scope>
    <source>
        <strain evidence="2">cv. 9930</strain>
    </source>
</reference>
<evidence type="ECO:0000313" key="1">
    <source>
        <dbReference type="EMBL" id="KGN56984.1"/>
    </source>
</evidence>
<reference evidence="1 2" key="1">
    <citation type="journal article" date="2009" name="Nat. Genet.">
        <title>The genome of the cucumber, Cucumis sativus L.</title>
        <authorList>
            <person name="Huang S."/>
            <person name="Li R."/>
            <person name="Zhang Z."/>
            <person name="Li L."/>
            <person name="Gu X."/>
            <person name="Fan W."/>
            <person name="Lucas W.J."/>
            <person name="Wang X."/>
            <person name="Xie B."/>
            <person name="Ni P."/>
            <person name="Ren Y."/>
            <person name="Zhu H."/>
            <person name="Li J."/>
            <person name="Lin K."/>
            <person name="Jin W."/>
            <person name="Fei Z."/>
            <person name="Li G."/>
            <person name="Staub J."/>
            <person name="Kilian A."/>
            <person name="van der Vossen E.A."/>
            <person name="Wu Y."/>
            <person name="Guo J."/>
            <person name="He J."/>
            <person name="Jia Z."/>
            <person name="Ren Y."/>
            <person name="Tian G."/>
            <person name="Lu Y."/>
            <person name="Ruan J."/>
            <person name="Qian W."/>
            <person name="Wang M."/>
            <person name="Huang Q."/>
            <person name="Li B."/>
            <person name="Xuan Z."/>
            <person name="Cao J."/>
            <person name="Asan"/>
            <person name="Wu Z."/>
            <person name="Zhang J."/>
            <person name="Cai Q."/>
            <person name="Bai Y."/>
            <person name="Zhao B."/>
            <person name="Han Y."/>
            <person name="Li Y."/>
            <person name="Li X."/>
            <person name="Wang S."/>
            <person name="Shi Q."/>
            <person name="Liu S."/>
            <person name="Cho W.K."/>
            <person name="Kim J.Y."/>
            <person name="Xu Y."/>
            <person name="Heller-Uszynska K."/>
            <person name="Miao H."/>
            <person name="Cheng Z."/>
            <person name="Zhang S."/>
            <person name="Wu J."/>
            <person name="Yang Y."/>
            <person name="Kang H."/>
            <person name="Li M."/>
            <person name="Liang H."/>
            <person name="Ren X."/>
            <person name="Shi Z."/>
            <person name="Wen M."/>
            <person name="Jian M."/>
            <person name="Yang H."/>
            <person name="Zhang G."/>
            <person name="Yang Z."/>
            <person name="Chen R."/>
            <person name="Liu S."/>
            <person name="Li J."/>
            <person name="Ma L."/>
            <person name="Liu H."/>
            <person name="Zhou Y."/>
            <person name="Zhao J."/>
            <person name="Fang X."/>
            <person name="Li G."/>
            <person name="Fang L."/>
            <person name="Li Y."/>
            <person name="Liu D."/>
            <person name="Zheng H."/>
            <person name="Zhang Y."/>
            <person name="Qin N."/>
            <person name="Li Z."/>
            <person name="Yang G."/>
            <person name="Yang S."/>
            <person name="Bolund L."/>
            <person name="Kristiansen K."/>
            <person name="Zheng H."/>
            <person name="Li S."/>
            <person name="Zhang X."/>
            <person name="Yang H."/>
            <person name="Wang J."/>
            <person name="Sun R."/>
            <person name="Zhang B."/>
            <person name="Jiang S."/>
            <person name="Wang J."/>
            <person name="Du Y."/>
            <person name="Li S."/>
        </authorList>
    </citation>
    <scope>NUCLEOTIDE SEQUENCE [LARGE SCALE GENOMIC DNA]</scope>
    <source>
        <strain evidence="2">cv. 9930</strain>
    </source>
</reference>
<gene>
    <name evidence="1" type="ORF">Csa_3G146690</name>
</gene>
<reference evidence="1 2" key="2">
    <citation type="journal article" date="2009" name="PLoS ONE">
        <title>An integrated genetic and cytogenetic map of the cucumber genome.</title>
        <authorList>
            <person name="Ren Y."/>
            <person name="Zhang Z."/>
            <person name="Liu J."/>
            <person name="Staub J.E."/>
            <person name="Han Y."/>
            <person name="Cheng Z."/>
            <person name="Li X."/>
            <person name="Lu J."/>
            <person name="Miao H."/>
            <person name="Kang H."/>
            <person name="Xie B."/>
            <person name="Gu X."/>
            <person name="Wang X."/>
            <person name="Du Y."/>
            <person name="Jin W."/>
            <person name="Huang S."/>
        </authorList>
    </citation>
    <scope>NUCLEOTIDE SEQUENCE [LARGE SCALE GENOMIC DNA]</scope>
    <source>
        <strain evidence="2">cv. 9930</strain>
    </source>
</reference>
<dbReference type="Proteomes" id="UP000029981">
    <property type="component" value="Chromosome 3"/>
</dbReference>
<dbReference type="Gramene" id="KGN56984">
    <property type="protein sequence ID" value="KGN56984"/>
    <property type="gene ID" value="Csa_3G146690"/>
</dbReference>
<keyword evidence="2" id="KW-1185">Reference proteome</keyword>
<reference evidence="1 2" key="3">
    <citation type="journal article" date="2010" name="BMC Genomics">
        <title>Transcriptome sequencing and comparative analysis of cucumber flowers with different sex types.</title>
        <authorList>
            <person name="Guo S."/>
            <person name="Zheng Y."/>
            <person name="Joung J.G."/>
            <person name="Liu S."/>
            <person name="Zhang Z."/>
            <person name="Crasta O.R."/>
            <person name="Sobral B.W."/>
            <person name="Xu Y."/>
            <person name="Huang S."/>
            <person name="Fei Z."/>
        </authorList>
    </citation>
    <scope>NUCLEOTIDE SEQUENCE [LARGE SCALE GENOMIC DNA]</scope>
    <source>
        <strain evidence="2">cv. 9930</strain>
    </source>
</reference>
<proteinExistence type="predicted"/>